<name>A0ACB8TW28_9APHY</name>
<evidence type="ECO:0000313" key="1">
    <source>
        <dbReference type="EMBL" id="KAI0086190.1"/>
    </source>
</evidence>
<proteinExistence type="predicted"/>
<protein>
    <submittedName>
        <fullName evidence="1">Uncharacterized protein</fullName>
    </submittedName>
</protein>
<comment type="caution">
    <text evidence="1">The sequence shown here is derived from an EMBL/GenBank/DDBJ whole genome shotgun (WGS) entry which is preliminary data.</text>
</comment>
<keyword evidence="2" id="KW-1185">Reference proteome</keyword>
<accession>A0ACB8TW28</accession>
<organism evidence="1 2">
    <name type="scientific">Irpex rosettiformis</name>
    <dbReference type="NCBI Taxonomy" id="378272"/>
    <lineage>
        <taxon>Eukaryota</taxon>
        <taxon>Fungi</taxon>
        <taxon>Dikarya</taxon>
        <taxon>Basidiomycota</taxon>
        <taxon>Agaricomycotina</taxon>
        <taxon>Agaricomycetes</taxon>
        <taxon>Polyporales</taxon>
        <taxon>Irpicaceae</taxon>
        <taxon>Irpex</taxon>
    </lineage>
</organism>
<evidence type="ECO:0000313" key="2">
    <source>
        <dbReference type="Proteomes" id="UP001055072"/>
    </source>
</evidence>
<dbReference type="EMBL" id="MU274925">
    <property type="protein sequence ID" value="KAI0086190.1"/>
    <property type="molecule type" value="Genomic_DNA"/>
</dbReference>
<reference evidence="1" key="1">
    <citation type="journal article" date="2021" name="Environ. Microbiol.">
        <title>Gene family expansions and transcriptome signatures uncover fungal adaptations to wood decay.</title>
        <authorList>
            <person name="Hage H."/>
            <person name="Miyauchi S."/>
            <person name="Viragh M."/>
            <person name="Drula E."/>
            <person name="Min B."/>
            <person name="Chaduli D."/>
            <person name="Navarro D."/>
            <person name="Favel A."/>
            <person name="Norest M."/>
            <person name="Lesage-Meessen L."/>
            <person name="Balint B."/>
            <person name="Merenyi Z."/>
            <person name="de Eugenio L."/>
            <person name="Morin E."/>
            <person name="Martinez A.T."/>
            <person name="Baldrian P."/>
            <person name="Stursova M."/>
            <person name="Martinez M.J."/>
            <person name="Novotny C."/>
            <person name="Magnuson J.K."/>
            <person name="Spatafora J.W."/>
            <person name="Maurice S."/>
            <person name="Pangilinan J."/>
            <person name="Andreopoulos W."/>
            <person name="LaButti K."/>
            <person name="Hundley H."/>
            <person name="Na H."/>
            <person name="Kuo A."/>
            <person name="Barry K."/>
            <person name="Lipzen A."/>
            <person name="Henrissat B."/>
            <person name="Riley R."/>
            <person name="Ahrendt S."/>
            <person name="Nagy L.G."/>
            <person name="Grigoriev I.V."/>
            <person name="Martin F."/>
            <person name="Rosso M.N."/>
        </authorList>
    </citation>
    <scope>NUCLEOTIDE SEQUENCE</scope>
    <source>
        <strain evidence="1">CBS 384.51</strain>
    </source>
</reference>
<gene>
    <name evidence="1" type="ORF">BDY19DRAFT_365760</name>
</gene>
<sequence length="256" mass="26440">MSHGFNSSNNHSLPGSSAQPRGGGSSSSPNRTSTTNASAHLLAPPQANPQNAAYFPSSAPPNSNAHGRPSSMNPSAAHSVPNNRAPPALSSNPYLYRTATTAESSSAIQGPPTPSTMHSRHSSRGEPAMFALDTGSGSNSRRTSPREPNFPGYYLAPPPAFNGASAPAHASAPAFLGNRVPQTPPSITTTGGSPLGGQPQPQLQRLVPQQRIRGFGDGGRSSDEYVPPQVHHLRGGHAYRDGRGNQSGSSSSSRRG</sequence>
<dbReference type="Proteomes" id="UP001055072">
    <property type="component" value="Unassembled WGS sequence"/>
</dbReference>